<feature type="transmembrane region" description="Helical" evidence="5">
    <location>
        <begin position="174"/>
        <end position="192"/>
    </location>
</feature>
<keyword evidence="3 5" id="KW-1133">Transmembrane helix</keyword>
<feature type="transmembrane region" description="Helical" evidence="5">
    <location>
        <begin position="44"/>
        <end position="68"/>
    </location>
</feature>
<protein>
    <submittedName>
        <fullName evidence="7">Polymerase</fullName>
    </submittedName>
</protein>
<feature type="transmembrane region" description="Helical" evidence="5">
    <location>
        <begin position="249"/>
        <end position="265"/>
    </location>
</feature>
<dbReference type="Pfam" id="PF04932">
    <property type="entry name" value="Wzy_C"/>
    <property type="match status" value="1"/>
</dbReference>
<accession>A0A6N9TAG8</accession>
<evidence type="ECO:0000256" key="3">
    <source>
        <dbReference type="ARBA" id="ARBA00022989"/>
    </source>
</evidence>
<sequence>MISALLYLLPFLTGLAMSLRHGPVLIFMVYQLDYFLNPQNKWWGSYLPFLGAQFYLVLTMLIVFFIGFGKYWPNKYFKHPQIAFMWLTIICFCAAYFNAPYLQYHISAMDALLTVAAVTFLIVKLCTQKKHISWIVDTYLLSAFLLAFYIFGWGRDNSGRVAGVGMVDAPDANLVAAALAPTIVIFIAKLIAHKSLIQRGIYSIGLIFSLNSLILINSRGAFLGVVAGVSYFLFISFRNKAFTAKEKGTIFLGMLLFVGAFFRLADDTFINRMMTVQEQSTLNEQQETGSTRVFFWLASIEMAKDYPFGAGAGAFQYYGTYYIPTHIDTGKSRQRAVHSTWFETLSEAGFLGLLFFTLMIWYTFKAFARVRKELWKRKDFIASSFVLSLSSGFVTFIVCMTFINRMRAEVLYWLVALSACCLNMYLSKSDHQPSKQEASLRKRNNL</sequence>
<keyword evidence="2 5" id="KW-0812">Transmembrane</keyword>
<feature type="transmembrane region" description="Helical" evidence="5">
    <location>
        <begin position="80"/>
        <end position="98"/>
    </location>
</feature>
<feature type="domain" description="O-antigen ligase-related" evidence="6">
    <location>
        <begin position="205"/>
        <end position="356"/>
    </location>
</feature>
<dbReference type="EMBL" id="JAAAWO010000001">
    <property type="protein sequence ID" value="NDW14297.1"/>
    <property type="molecule type" value="Genomic_DNA"/>
</dbReference>
<dbReference type="AlphaFoldDB" id="A0A6N9TAG8"/>
<dbReference type="PANTHER" id="PTHR37422:SF13">
    <property type="entry name" value="LIPOPOLYSACCHARIDE BIOSYNTHESIS PROTEIN PA4999-RELATED"/>
    <property type="match status" value="1"/>
</dbReference>
<dbReference type="GO" id="GO:0016020">
    <property type="term" value="C:membrane"/>
    <property type="evidence" value="ECO:0007669"/>
    <property type="project" value="UniProtKB-SubCell"/>
</dbReference>
<dbReference type="RefSeq" id="WP_163104896.1">
    <property type="nucleotide sequence ID" value="NZ_JAAAWO010000001.1"/>
</dbReference>
<evidence type="ECO:0000259" key="6">
    <source>
        <dbReference type="Pfam" id="PF04932"/>
    </source>
</evidence>
<evidence type="ECO:0000256" key="5">
    <source>
        <dbReference type="SAM" id="Phobius"/>
    </source>
</evidence>
<organism evidence="7 8">
    <name type="scientific">Alteromonas genovensis</name>
    <dbReference type="NCBI Taxonomy" id="471225"/>
    <lineage>
        <taxon>Bacteria</taxon>
        <taxon>Pseudomonadati</taxon>
        <taxon>Pseudomonadota</taxon>
        <taxon>Gammaproteobacteria</taxon>
        <taxon>Alteromonadales</taxon>
        <taxon>Alteromonadaceae</taxon>
        <taxon>Alteromonas/Salinimonas group</taxon>
        <taxon>Alteromonas</taxon>
    </lineage>
</organism>
<proteinExistence type="predicted"/>
<evidence type="ECO:0000313" key="8">
    <source>
        <dbReference type="Proteomes" id="UP000471381"/>
    </source>
</evidence>
<evidence type="ECO:0000313" key="7">
    <source>
        <dbReference type="EMBL" id="NDW14297.1"/>
    </source>
</evidence>
<comment type="caution">
    <text evidence="7">The sequence shown here is derived from an EMBL/GenBank/DDBJ whole genome shotgun (WGS) entry which is preliminary data.</text>
</comment>
<feature type="transmembrane region" description="Helical" evidence="5">
    <location>
        <begin position="135"/>
        <end position="154"/>
    </location>
</feature>
<keyword evidence="8" id="KW-1185">Reference proteome</keyword>
<dbReference type="PANTHER" id="PTHR37422">
    <property type="entry name" value="TEICHURONIC ACID BIOSYNTHESIS PROTEIN TUAE"/>
    <property type="match status" value="1"/>
</dbReference>
<comment type="subcellular location">
    <subcellularLocation>
        <location evidence="1">Membrane</location>
        <topology evidence="1">Multi-pass membrane protein</topology>
    </subcellularLocation>
</comment>
<dbReference type="Proteomes" id="UP000471381">
    <property type="component" value="Unassembled WGS sequence"/>
</dbReference>
<gene>
    <name evidence="7" type="ORF">GTQ48_01945</name>
</gene>
<evidence type="ECO:0000256" key="4">
    <source>
        <dbReference type="ARBA" id="ARBA00023136"/>
    </source>
</evidence>
<evidence type="ECO:0000256" key="2">
    <source>
        <dbReference type="ARBA" id="ARBA00022692"/>
    </source>
</evidence>
<feature type="transmembrane region" description="Helical" evidence="5">
    <location>
        <begin position="348"/>
        <end position="368"/>
    </location>
</feature>
<evidence type="ECO:0000256" key="1">
    <source>
        <dbReference type="ARBA" id="ARBA00004141"/>
    </source>
</evidence>
<dbReference type="InterPro" id="IPR007016">
    <property type="entry name" value="O-antigen_ligase-rel_domated"/>
</dbReference>
<keyword evidence="4 5" id="KW-0472">Membrane</keyword>
<reference evidence="7 8" key="1">
    <citation type="submission" date="2020-01" db="EMBL/GenBank/DDBJ databases">
        <title>Genomes of bacteria type strains.</title>
        <authorList>
            <person name="Chen J."/>
            <person name="Zhu S."/>
            <person name="Yang J."/>
        </authorList>
    </citation>
    <scope>NUCLEOTIDE SEQUENCE [LARGE SCALE GENOMIC DNA]</scope>
    <source>
        <strain evidence="7 8">LMG 24078</strain>
    </source>
</reference>
<feature type="transmembrane region" description="Helical" evidence="5">
    <location>
        <begin position="410"/>
        <end position="426"/>
    </location>
</feature>
<feature type="transmembrane region" description="Helical" evidence="5">
    <location>
        <begin position="380"/>
        <end position="404"/>
    </location>
</feature>
<name>A0A6N9TAG8_9ALTE</name>
<dbReference type="InterPro" id="IPR051533">
    <property type="entry name" value="WaaL-like"/>
</dbReference>
<feature type="transmembrane region" description="Helical" evidence="5">
    <location>
        <begin position="104"/>
        <end position="123"/>
    </location>
</feature>
<feature type="transmembrane region" description="Helical" evidence="5">
    <location>
        <begin position="221"/>
        <end position="237"/>
    </location>
</feature>